<organism evidence="2 3">
    <name type="scientific">Catenuloplanes atrovinosus</name>
    <dbReference type="NCBI Taxonomy" id="137266"/>
    <lineage>
        <taxon>Bacteria</taxon>
        <taxon>Bacillati</taxon>
        <taxon>Actinomycetota</taxon>
        <taxon>Actinomycetes</taxon>
        <taxon>Micromonosporales</taxon>
        <taxon>Micromonosporaceae</taxon>
        <taxon>Catenuloplanes</taxon>
    </lineage>
</organism>
<keyword evidence="3" id="KW-1185">Reference proteome</keyword>
<dbReference type="PANTHER" id="PTHR45036">
    <property type="entry name" value="METHYLTRANSFERASE LIKE 7B"/>
    <property type="match status" value="1"/>
</dbReference>
<dbReference type="SUPFAM" id="SSF53335">
    <property type="entry name" value="S-adenosyl-L-methionine-dependent methyltransferases"/>
    <property type="match status" value="1"/>
</dbReference>
<proteinExistence type="predicted"/>
<dbReference type="InterPro" id="IPR052356">
    <property type="entry name" value="Thiol_S-MT"/>
</dbReference>
<dbReference type="Pfam" id="PF08241">
    <property type="entry name" value="Methyltransf_11"/>
    <property type="match status" value="1"/>
</dbReference>
<reference evidence="2" key="1">
    <citation type="submission" date="2023-07" db="EMBL/GenBank/DDBJ databases">
        <title>Sequencing the genomes of 1000 actinobacteria strains.</title>
        <authorList>
            <person name="Klenk H.-P."/>
        </authorList>
    </citation>
    <scope>NUCLEOTIDE SEQUENCE</scope>
    <source>
        <strain evidence="2">DSM 44707</strain>
    </source>
</reference>
<gene>
    <name evidence="2" type="ORF">J2S41_003341</name>
</gene>
<dbReference type="RefSeq" id="WP_310368757.1">
    <property type="nucleotide sequence ID" value="NZ_JAVDYB010000001.1"/>
</dbReference>
<dbReference type="InterPro" id="IPR013216">
    <property type="entry name" value="Methyltransf_11"/>
</dbReference>
<protein>
    <submittedName>
        <fullName evidence="2">Ubiquinone/menaquinone biosynthesis C-methylase UbiE</fullName>
    </submittedName>
</protein>
<sequence length="214" mass="22227">MEVAVSSVSHPVFARIYQRVSVKMDEAGVAGHRATVAAGLSGRVIEVGAGNGRMFGHYPPAVTEVLAVEPEPRLRAAAGVAARSAPVPIRVVDGLAEALPAADGEFDAAVSAMVLCTVADPAAALAEIRRVLRPGGELRFFEHVAAEEPGGLRRLQRLLDATIWPPLSGGCHIARDTAAAITAAGFTITDLRRFRFPSEGASGPASPHIIGRAS</sequence>
<keyword evidence="2" id="KW-0830">Ubiquinone</keyword>
<dbReference type="EMBL" id="JAVDYB010000001">
    <property type="protein sequence ID" value="MDR7276563.1"/>
    <property type="molecule type" value="Genomic_DNA"/>
</dbReference>
<dbReference type="GO" id="GO:0008757">
    <property type="term" value="F:S-adenosylmethionine-dependent methyltransferase activity"/>
    <property type="evidence" value="ECO:0007669"/>
    <property type="project" value="InterPro"/>
</dbReference>
<evidence type="ECO:0000313" key="3">
    <source>
        <dbReference type="Proteomes" id="UP001183643"/>
    </source>
</evidence>
<feature type="domain" description="Methyltransferase type 11" evidence="1">
    <location>
        <begin position="46"/>
        <end position="139"/>
    </location>
</feature>
<evidence type="ECO:0000259" key="1">
    <source>
        <dbReference type="Pfam" id="PF08241"/>
    </source>
</evidence>
<dbReference type="AlphaFoldDB" id="A0AAE3YMM2"/>
<dbReference type="Gene3D" id="3.40.50.150">
    <property type="entry name" value="Vaccinia Virus protein VP39"/>
    <property type="match status" value="1"/>
</dbReference>
<dbReference type="PANTHER" id="PTHR45036:SF1">
    <property type="entry name" value="METHYLTRANSFERASE LIKE 7A"/>
    <property type="match status" value="1"/>
</dbReference>
<name>A0AAE3YMM2_9ACTN</name>
<comment type="caution">
    <text evidence="2">The sequence shown here is derived from an EMBL/GenBank/DDBJ whole genome shotgun (WGS) entry which is preliminary data.</text>
</comment>
<evidence type="ECO:0000313" key="2">
    <source>
        <dbReference type="EMBL" id="MDR7276563.1"/>
    </source>
</evidence>
<accession>A0AAE3YMM2</accession>
<dbReference type="CDD" id="cd02440">
    <property type="entry name" value="AdoMet_MTases"/>
    <property type="match status" value="1"/>
</dbReference>
<dbReference type="Proteomes" id="UP001183643">
    <property type="component" value="Unassembled WGS sequence"/>
</dbReference>
<dbReference type="InterPro" id="IPR029063">
    <property type="entry name" value="SAM-dependent_MTases_sf"/>
</dbReference>